<reference evidence="2" key="1">
    <citation type="journal article" date="2020" name="Nat. Commun.">
        <title>Large-scale genome sequencing of mycorrhizal fungi provides insights into the early evolution of symbiotic traits.</title>
        <authorList>
            <person name="Miyauchi S."/>
            <person name="Kiss E."/>
            <person name="Kuo A."/>
            <person name="Drula E."/>
            <person name="Kohler A."/>
            <person name="Sanchez-Garcia M."/>
            <person name="Morin E."/>
            <person name="Andreopoulos B."/>
            <person name="Barry K.W."/>
            <person name="Bonito G."/>
            <person name="Buee M."/>
            <person name="Carver A."/>
            <person name="Chen C."/>
            <person name="Cichocki N."/>
            <person name="Clum A."/>
            <person name="Culley D."/>
            <person name="Crous P.W."/>
            <person name="Fauchery L."/>
            <person name="Girlanda M."/>
            <person name="Hayes R.D."/>
            <person name="Keri Z."/>
            <person name="LaButti K."/>
            <person name="Lipzen A."/>
            <person name="Lombard V."/>
            <person name="Magnuson J."/>
            <person name="Maillard F."/>
            <person name="Murat C."/>
            <person name="Nolan M."/>
            <person name="Ohm R.A."/>
            <person name="Pangilinan J."/>
            <person name="Pereira M.F."/>
            <person name="Perotto S."/>
            <person name="Peter M."/>
            <person name="Pfister S."/>
            <person name="Riley R."/>
            <person name="Sitrit Y."/>
            <person name="Stielow J.B."/>
            <person name="Szollosi G."/>
            <person name="Zifcakova L."/>
            <person name="Stursova M."/>
            <person name="Spatafora J.W."/>
            <person name="Tedersoo L."/>
            <person name="Vaario L.M."/>
            <person name="Yamada A."/>
            <person name="Yan M."/>
            <person name="Wang P."/>
            <person name="Xu J."/>
            <person name="Bruns T."/>
            <person name="Baldrian P."/>
            <person name="Vilgalys R."/>
            <person name="Dunand C."/>
            <person name="Henrissat B."/>
            <person name="Grigoriev I.V."/>
            <person name="Hibbett D."/>
            <person name="Nagy L.G."/>
            <person name="Martin F.M."/>
        </authorList>
    </citation>
    <scope>NUCLEOTIDE SEQUENCE</scope>
    <source>
        <strain evidence="2">UP504</strain>
    </source>
</reference>
<proteinExistence type="predicted"/>
<dbReference type="AlphaFoldDB" id="A0A9P6B557"/>
<evidence type="ECO:0000256" key="1">
    <source>
        <dbReference type="SAM" id="MobiDB-lite"/>
    </source>
</evidence>
<keyword evidence="3" id="KW-1185">Reference proteome</keyword>
<dbReference type="EMBL" id="MU128939">
    <property type="protein sequence ID" value="KAF9516511.1"/>
    <property type="molecule type" value="Genomic_DNA"/>
</dbReference>
<name>A0A9P6B557_9AGAM</name>
<feature type="compositionally biased region" description="Polar residues" evidence="1">
    <location>
        <begin position="1"/>
        <end position="15"/>
    </location>
</feature>
<accession>A0A9P6B557</accession>
<feature type="region of interest" description="Disordered" evidence="1">
    <location>
        <begin position="1"/>
        <end position="39"/>
    </location>
</feature>
<gene>
    <name evidence="2" type="ORF">BS47DRAFT_1360341</name>
</gene>
<dbReference type="OrthoDB" id="2015534at2759"/>
<evidence type="ECO:0000313" key="3">
    <source>
        <dbReference type="Proteomes" id="UP000886523"/>
    </source>
</evidence>
<comment type="caution">
    <text evidence="2">The sequence shown here is derived from an EMBL/GenBank/DDBJ whole genome shotgun (WGS) entry which is preliminary data.</text>
</comment>
<evidence type="ECO:0000313" key="2">
    <source>
        <dbReference type="EMBL" id="KAF9516511.1"/>
    </source>
</evidence>
<sequence length="306" mass="33786">MSSRNTPSVVLSPTDYQFPLPSPIQGKPVTRDPGSPSSSLVDYVHLGPVTPRPMKTQDWGSIYISESIEPCQELDNVSVDMRALSISESSDPPSSGRPSRQEGFLDANYAAPSELVYKRSRLETAELANGAGRILHVLFTRLEPFGVLISIQQDLTLGNVVMRQVSEKVENEISFNHPFDFGVAVEGKHYHPEEVTWDANAGRLYAKGTSRLGKRRIINGAIDIEGLIHSVQMDQFDSDSLPRTLRAKTWEESLAEADKPTLLRTLAVEGGRREPVVDTMNGREAVDLIEVDRAFDCILMSLGIPL</sequence>
<organism evidence="2 3">
    <name type="scientific">Hydnum rufescens UP504</name>
    <dbReference type="NCBI Taxonomy" id="1448309"/>
    <lineage>
        <taxon>Eukaryota</taxon>
        <taxon>Fungi</taxon>
        <taxon>Dikarya</taxon>
        <taxon>Basidiomycota</taxon>
        <taxon>Agaricomycotina</taxon>
        <taxon>Agaricomycetes</taxon>
        <taxon>Cantharellales</taxon>
        <taxon>Hydnaceae</taxon>
        <taxon>Hydnum</taxon>
    </lineage>
</organism>
<protein>
    <submittedName>
        <fullName evidence="2">Uncharacterized protein</fullName>
    </submittedName>
</protein>
<dbReference type="Proteomes" id="UP000886523">
    <property type="component" value="Unassembled WGS sequence"/>
</dbReference>